<dbReference type="AlphaFoldDB" id="A0A2T9Z879"/>
<organism evidence="1 2">
    <name type="scientific">Smittium megazygosporum</name>
    <dbReference type="NCBI Taxonomy" id="133381"/>
    <lineage>
        <taxon>Eukaryota</taxon>
        <taxon>Fungi</taxon>
        <taxon>Fungi incertae sedis</taxon>
        <taxon>Zoopagomycota</taxon>
        <taxon>Kickxellomycotina</taxon>
        <taxon>Harpellomycetes</taxon>
        <taxon>Harpellales</taxon>
        <taxon>Legeriomycetaceae</taxon>
        <taxon>Smittium</taxon>
    </lineage>
</organism>
<name>A0A2T9Z879_9FUNG</name>
<protein>
    <submittedName>
        <fullName evidence="1">Uncharacterized protein</fullName>
    </submittedName>
</protein>
<dbReference type="Proteomes" id="UP000245609">
    <property type="component" value="Unassembled WGS sequence"/>
</dbReference>
<sequence length="155" mass="18001">TLKNWRLEPDFKPPTLKQPKNKSIILDGVPEKYCETRSALLLQISELLWSLLILTGMRPTMDYIPKYLNPIGFPFRLSAQIYWSLAANIFKEVDRKLGPHNPETFASSTNRKLPTYMSWYQDPLATQINAFNRRKNSRDAGDTLLENEHLVFPAY</sequence>
<accession>A0A2T9Z879</accession>
<evidence type="ECO:0000313" key="1">
    <source>
        <dbReference type="EMBL" id="PVV00799.1"/>
    </source>
</evidence>
<dbReference type="EMBL" id="MBFS01001636">
    <property type="protein sequence ID" value="PVV00799.1"/>
    <property type="molecule type" value="Genomic_DNA"/>
</dbReference>
<feature type="non-terminal residue" evidence="1">
    <location>
        <position position="1"/>
    </location>
</feature>
<gene>
    <name evidence="1" type="ORF">BB560_004806</name>
</gene>
<dbReference type="OrthoDB" id="2897838at2759"/>
<keyword evidence="2" id="KW-1185">Reference proteome</keyword>
<proteinExistence type="predicted"/>
<comment type="caution">
    <text evidence="1">The sequence shown here is derived from an EMBL/GenBank/DDBJ whole genome shotgun (WGS) entry which is preliminary data.</text>
</comment>
<evidence type="ECO:0000313" key="2">
    <source>
        <dbReference type="Proteomes" id="UP000245609"/>
    </source>
</evidence>
<reference evidence="1 2" key="1">
    <citation type="journal article" date="2018" name="MBio">
        <title>Comparative Genomics Reveals the Core Gene Toolbox for the Fungus-Insect Symbiosis.</title>
        <authorList>
            <person name="Wang Y."/>
            <person name="Stata M."/>
            <person name="Wang W."/>
            <person name="Stajich J.E."/>
            <person name="White M.M."/>
            <person name="Moncalvo J.M."/>
        </authorList>
    </citation>
    <scope>NUCLEOTIDE SEQUENCE [LARGE SCALE GENOMIC DNA]</scope>
    <source>
        <strain evidence="1 2">SC-DP-2</strain>
    </source>
</reference>